<feature type="region of interest" description="Disordered" evidence="6">
    <location>
        <begin position="105"/>
        <end position="262"/>
    </location>
</feature>
<keyword evidence="7" id="KW-0812">Transmembrane</keyword>
<sequence length="378" mass="40611">MGFGHRVYKNYDPRATVMQKTVREVFDALKVSDPVFEVALQLEEMALKDEYFVEKKLFPNVDFYSGVILSAIGFPTTMFTVLFALARTVGWVAQWNEMISDPDQKIGARASSTPARPSATTCRSTSAELRGRRRRAQRADHDQRRTDGIAHRHPRRRDQSGHDQEPAPIPKNPDARPTPRPAATSRGNSTAALSRVSRTPGASATPRRGTSTGRRRSSAGRNSISSCPPSIALPASAPTAAPAMPAAANTHGASPLNRSRPCVTGQAGRALAATATAAVPIATCADSKPTTWTSNGTARIDPPPPTRPSVRPIAAPAAMEASSICGLSAPRGPVPRHRAQQQCHAAPDGRARHHQPGADKGRQPEKARVHQKPQHYAE</sequence>
<dbReference type="InterPro" id="IPR019810">
    <property type="entry name" value="Citrate_synthase_AS"/>
</dbReference>
<feature type="transmembrane region" description="Helical" evidence="7">
    <location>
        <begin position="63"/>
        <end position="86"/>
    </location>
</feature>
<dbReference type="GO" id="GO:0046912">
    <property type="term" value="F:acyltransferase activity, acyl groups converted into alkyl on transfer"/>
    <property type="evidence" value="ECO:0007669"/>
    <property type="project" value="InterPro"/>
</dbReference>
<evidence type="ECO:0000256" key="6">
    <source>
        <dbReference type="SAM" id="MobiDB-lite"/>
    </source>
</evidence>
<dbReference type="EMBL" id="JAKKPZ010000994">
    <property type="protein sequence ID" value="KAI1691133.1"/>
    <property type="molecule type" value="Genomic_DNA"/>
</dbReference>
<evidence type="ECO:0000256" key="3">
    <source>
        <dbReference type="ARBA" id="ARBA00011738"/>
    </source>
</evidence>
<evidence type="ECO:0000256" key="4">
    <source>
        <dbReference type="ARBA" id="ARBA00022679"/>
    </source>
</evidence>
<dbReference type="GO" id="GO:0005759">
    <property type="term" value="C:mitochondrial matrix"/>
    <property type="evidence" value="ECO:0007669"/>
    <property type="project" value="UniProtKB-SubCell"/>
</dbReference>
<feature type="region of interest" description="Disordered" evidence="6">
    <location>
        <begin position="326"/>
        <end position="378"/>
    </location>
</feature>
<comment type="caution">
    <text evidence="8">The sequence shown here is derived from an EMBL/GenBank/DDBJ whole genome shotgun (WGS) entry which is preliminary data.</text>
</comment>
<comment type="subcellular location">
    <subcellularLocation>
        <location evidence="1">Mitochondrion matrix</location>
    </subcellularLocation>
</comment>
<dbReference type="InterPro" id="IPR002020">
    <property type="entry name" value="Citrate_synthase"/>
</dbReference>
<evidence type="ECO:0000256" key="5">
    <source>
        <dbReference type="RuleBase" id="RU000441"/>
    </source>
</evidence>
<feature type="compositionally biased region" description="Low complexity" evidence="6">
    <location>
        <begin position="219"/>
        <end position="248"/>
    </location>
</feature>
<feature type="compositionally biased region" description="Pro residues" evidence="6">
    <location>
        <begin position="167"/>
        <end position="180"/>
    </location>
</feature>
<keyword evidence="9" id="KW-1185">Reference proteome</keyword>
<name>A0AAD4MFD0_9BILA</name>
<feature type="compositionally biased region" description="Basic residues" evidence="6">
    <location>
        <begin position="369"/>
        <end position="378"/>
    </location>
</feature>
<dbReference type="InterPro" id="IPR016142">
    <property type="entry name" value="Citrate_synth-like_lrg_a-sub"/>
</dbReference>
<proteinExistence type="inferred from homology"/>
<evidence type="ECO:0000256" key="7">
    <source>
        <dbReference type="SAM" id="Phobius"/>
    </source>
</evidence>
<organism evidence="8 9">
    <name type="scientific">Ditylenchus destructor</name>
    <dbReference type="NCBI Taxonomy" id="166010"/>
    <lineage>
        <taxon>Eukaryota</taxon>
        <taxon>Metazoa</taxon>
        <taxon>Ecdysozoa</taxon>
        <taxon>Nematoda</taxon>
        <taxon>Chromadorea</taxon>
        <taxon>Rhabditida</taxon>
        <taxon>Tylenchina</taxon>
        <taxon>Tylenchomorpha</taxon>
        <taxon>Sphaerularioidea</taxon>
        <taxon>Anguinidae</taxon>
        <taxon>Anguininae</taxon>
        <taxon>Ditylenchus</taxon>
    </lineage>
</organism>
<keyword evidence="4 5" id="KW-0808">Transferase</keyword>
<dbReference type="SUPFAM" id="SSF48256">
    <property type="entry name" value="Citrate synthase"/>
    <property type="match status" value="1"/>
</dbReference>
<dbReference type="InterPro" id="IPR036969">
    <property type="entry name" value="Citrate_synthase_sf"/>
</dbReference>
<feature type="compositionally biased region" description="Basic and acidic residues" evidence="6">
    <location>
        <begin position="356"/>
        <end position="368"/>
    </location>
</feature>
<feature type="compositionally biased region" description="Low complexity" evidence="6">
    <location>
        <begin position="108"/>
        <end position="121"/>
    </location>
</feature>
<keyword evidence="7" id="KW-1133">Transmembrane helix</keyword>
<dbReference type="AlphaFoldDB" id="A0AAD4MFD0"/>
<dbReference type="PROSITE" id="PS00480">
    <property type="entry name" value="CITRATE_SYNTHASE"/>
    <property type="match status" value="1"/>
</dbReference>
<dbReference type="PANTHER" id="PTHR42871">
    <property type="entry name" value="CITRATE SYNTHASE"/>
    <property type="match status" value="1"/>
</dbReference>
<feature type="compositionally biased region" description="Low complexity" evidence="6">
    <location>
        <begin position="203"/>
        <end position="212"/>
    </location>
</feature>
<evidence type="ECO:0000256" key="2">
    <source>
        <dbReference type="ARBA" id="ARBA00010566"/>
    </source>
</evidence>
<evidence type="ECO:0000313" key="8">
    <source>
        <dbReference type="EMBL" id="KAI1691133.1"/>
    </source>
</evidence>
<protein>
    <recommendedName>
        <fullName evidence="5">Citrate synthase</fullName>
    </recommendedName>
</protein>
<dbReference type="Proteomes" id="UP001201812">
    <property type="component" value="Unassembled WGS sequence"/>
</dbReference>
<dbReference type="Gene3D" id="1.10.230.10">
    <property type="entry name" value="Cytochrome P450-Terp, domain 2"/>
    <property type="match status" value="1"/>
</dbReference>
<evidence type="ECO:0000256" key="1">
    <source>
        <dbReference type="ARBA" id="ARBA00004305"/>
    </source>
</evidence>
<feature type="compositionally biased region" description="Polar residues" evidence="6">
    <location>
        <begin position="185"/>
        <end position="202"/>
    </location>
</feature>
<reference evidence="8" key="1">
    <citation type="submission" date="2022-01" db="EMBL/GenBank/DDBJ databases">
        <title>Genome Sequence Resource for Two Populations of Ditylenchus destructor, the Migratory Endoparasitic Phytonematode.</title>
        <authorList>
            <person name="Zhang H."/>
            <person name="Lin R."/>
            <person name="Xie B."/>
        </authorList>
    </citation>
    <scope>NUCLEOTIDE SEQUENCE</scope>
    <source>
        <strain evidence="8">BazhouSP</strain>
    </source>
</reference>
<dbReference type="PANTHER" id="PTHR42871:SF1">
    <property type="entry name" value="CITRATE SYNTHASE"/>
    <property type="match status" value="1"/>
</dbReference>
<feature type="compositionally biased region" description="Basic and acidic residues" evidence="6">
    <location>
        <begin position="137"/>
        <end position="150"/>
    </location>
</feature>
<dbReference type="Gene3D" id="1.10.580.10">
    <property type="entry name" value="Citrate Synthase, domain 1"/>
    <property type="match status" value="1"/>
</dbReference>
<comment type="similarity">
    <text evidence="2 5">Belongs to the citrate synthase family.</text>
</comment>
<comment type="subunit">
    <text evidence="3">Homodimer.</text>
</comment>
<dbReference type="InterPro" id="IPR016143">
    <property type="entry name" value="Citrate_synth-like_sm_a-sub"/>
</dbReference>
<gene>
    <name evidence="8" type="ORF">DdX_22076</name>
</gene>
<dbReference type="Pfam" id="PF00285">
    <property type="entry name" value="Citrate_synt"/>
    <property type="match status" value="1"/>
</dbReference>
<evidence type="ECO:0000313" key="9">
    <source>
        <dbReference type="Proteomes" id="UP001201812"/>
    </source>
</evidence>
<accession>A0AAD4MFD0</accession>
<dbReference type="PRINTS" id="PR00143">
    <property type="entry name" value="CITRTSNTHASE"/>
</dbReference>
<keyword evidence="7" id="KW-0472">Membrane</keyword>